<dbReference type="Pfam" id="PF20803">
    <property type="entry name" value="PaaX_M"/>
    <property type="match status" value="1"/>
</dbReference>
<evidence type="ECO:0000256" key="3">
    <source>
        <dbReference type="ARBA" id="ARBA00022759"/>
    </source>
</evidence>
<evidence type="ECO:0000313" key="9">
    <source>
        <dbReference type="Proteomes" id="UP000185891"/>
    </source>
</evidence>
<sequence>MRLGKTQQKILILLFGGLALGLSGNPKRYFKIIGEINKNLKDIDNQAIRRAINKLYESKLIDQIKNNDGTTTIILTDEGEKRAITFNLNNIKIKKPKEWDGKWRVIMFDVPEKNRVVRDSLRQHLQKIGFYEFQKSVFIYPYDCMDELDYIIEIHNARKFVRFMLADSIDNELHIKTIFGLK</sequence>
<evidence type="ECO:0000256" key="6">
    <source>
        <dbReference type="ARBA" id="ARBA00023118"/>
    </source>
</evidence>
<dbReference type="SUPFAM" id="SSF143430">
    <property type="entry name" value="TTP0101/SSO1404-like"/>
    <property type="match status" value="1"/>
</dbReference>
<feature type="domain" description="Transcriptional repressor PaaX-like central Cas2-like" evidence="7">
    <location>
        <begin position="97"/>
        <end position="170"/>
    </location>
</feature>
<dbReference type="NCBIfam" id="TIGR01573">
    <property type="entry name" value="cas2"/>
    <property type="match status" value="1"/>
</dbReference>
<evidence type="ECO:0000256" key="4">
    <source>
        <dbReference type="ARBA" id="ARBA00022801"/>
    </source>
</evidence>
<dbReference type="PANTHER" id="PTHR30319:SF1">
    <property type="entry name" value="TRANSCRIPTIONAL REPRESSOR PAAX"/>
    <property type="match status" value="1"/>
</dbReference>
<evidence type="ECO:0000313" key="8">
    <source>
        <dbReference type="EMBL" id="OGD68995.1"/>
    </source>
</evidence>
<organism evidence="8 9">
    <name type="scientific">Candidatus Campbellbacteria bacterium RIFCSPHIGHO2_12_FULL_35_10</name>
    <dbReference type="NCBI Taxonomy" id="1797578"/>
    <lineage>
        <taxon>Bacteria</taxon>
        <taxon>Candidatus Campbelliibacteriota</taxon>
    </lineage>
</organism>
<keyword evidence="1" id="KW-0540">Nuclease</keyword>
<keyword evidence="5" id="KW-0460">Magnesium</keyword>
<keyword evidence="3 8" id="KW-0255">Endonuclease</keyword>
<dbReference type="Proteomes" id="UP000185891">
    <property type="component" value="Unassembled WGS sequence"/>
</dbReference>
<proteinExistence type="predicted"/>
<name>A0A1F5ENP6_9BACT</name>
<accession>A0A1F5ENP6</accession>
<comment type="caution">
    <text evidence="8">The sequence shown here is derived from an EMBL/GenBank/DDBJ whole genome shotgun (WGS) entry which is preliminary data.</text>
</comment>
<reference evidence="8 9" key="1">
    <citation type="journal article" date="2016" name="Nat. Commun.">
        <title>Thousands of microbial genomes shed light on interconnected biogeochemical processes in an aquifer system.</title>
        <authorList>
            <person name="Anantharaman K."/>
            <person name="Brown C.T."/>
            <person name="Hug L.A."/>
            <person name="Sharon I."/>
            <person name="Castelle C.J."/>
            <person name="Probst A.J."/>
            <person name="Thomas B.C."/>
            <person name="Singh A."/>
            <person name="Wilkins M.J."/>
            <person name="Karaoz U."/>
            <person name="Brodie E.L."/>
            <person name="Williams K.H."/>
            <person name="Hubbard S.S."/>
            <person name="Banfield J.F."/>
        </authorList>
    </citation>
    <scope>NUCLEOTIDE SEQUENCE [LARGE SCALE GENOMIC DNA]</scope>
</reference>
<dbReference type="GO" id="GO:0006351">
    <property type="term" value="P:DNA-templated transcription"/>
    <property type="evidence" value="ECO:0007669"/>
    <property type="project" value="TreeGrafter"/>
</dbReference>
<dbReference type="EMBL" id="MFAA01000018">
    <property type="protein sequence ID" value="OGD68995.1"/>
    <property type="molecule type" value="Genomic_DNA"/>
</dbReference>
<dbReference type="GO" id="GO:0004521">
    <property type="term" value="F:RNA endonuclease activity"/>
    <property type="evidence" value="ECO:0007669"/>
    <property type="project" value="InterPro"/>
</dbReference>
<dbReference type="InterPro" id="IPR048846">
    <property type="entry name" value="PaaX-like_central"/>
</dbReference>
<dbReference type="Gene3D" id="3.30.70.2650">
    <property type="match status" value="1"/>
</dbReference>
<protein>
    <submittedName>
        <fullName evidence="8">CRISPR-associated endonuclease Cas2</fullName>
    </submittedName>
</protein>
<evidence type="ECO:0000256" key="1">
    <source>
        <dbReference type="ARBA" id="ARBA00022722"/>
    </source>
</evidence>
<keyword evidence="2" id="KW-0479">Metal-binding</keyword>
<evidence type="ECO:0000259" key="7">
    <source>
        <dbReference type="Pfam" id="PF20803"/>
    </source>
</evidence>
<dbReference type="InterPro" id="IPR021127">
    <property type="entry name" value="CRISPR_associated_Cas2"/>
</dbReference>
<keyword evidence="4" id="KW-0378">Hydrolase</keyword>
<dbReference type="GO" id="GO:0043571">
    <property type="term" value="P:maintenance of CRISPR repeat elements"/>
    <property type="evidence" value="ECO:0007669"/>
    <property type="project" value="InterPro"/>
</dbReference>
<gene>
    <name evidence="8" type="ORF">A3E89_03055</name>
</gene>
<evidence type="ECO:0000256" key="5">
    <source>
        <dbReference type="ARBA" id="ARBA00022842"/>
    </source>
</evidence>
<dbReference type="PANTHER" id="PTHR30319">
    <property type="entry name" value="PHENYLACETIC ACID REGULATOR-RELATED TRANSCRIPTIONAL REPRESSOR"/>
    <property type="match status" value="1"/>
</dbReference>
<dbReference type="AlphaFoldDB" id="A0A1F5ENP6"/>
<evidence type="ECO:0000256" key="2">
    <source>
        <dbReference type="ARBA" id="ARBA00022723"/>
    </source>
</evidence>
<keyword evidence="6" id="KW-0051">Antiviral defense</keyword>